<comment type="caution">
    <text evidence="2">The sequence shown here is derived from an EMBL/GenBank/DDBJ whole genome shotgun (WGS) entry which is preliminary data.</text>
</comment>
<keyword evidence="1" id="KW-0472">Membrane</keyword>
<evidence type="ECO:0000313" key="3">
    <source>
        <dbReference type="Proteomes" id="UP000001338"/>
    </source>
</evidence>
<keyword evidence="1" id="KW-1133">Transmembrane helix</keyword>
<dbReference type="RefSeq" id="WP_004497730.1">
    <property type="nucleotide sequence ID" value="NZ_AFLV02000029.1"/>
</dbReference>
<proteinExistence type="predicted"/>
<feature type="transmembrane region" description="Helical" evidence="1">
    <location>
        <begin position="67"/>
        <end position="88"/>
    </location>
</feature>
<gene>
    <name evidence="2" type="ORF">LEP1GSC036_2284</name>
</gene>
<sequence>MIDPKFRELIAQLSVVLSPHFYNKDRSFEAFWVFNWLKKNFWKRLKLLYRICIPIHKRNEQNNYESTIIPIRFFLLWISTILWDIPLYELDISIRVRFIFITYSILLIPLLLKSALFTTPRIEEILNSIIANDYYKVFHWRIQNLVAYHGVPFHQVSYHLNQHKRIMAFISQLNIQIIGIQNKTQTRTKPWFSIISK</sequence>
<protein>
    <submittedName>
        <fullName evidence="2">Uncharacterized protein</fullName>
    </submittedName>
</protein>
<dbReference type="Proteomes" id="UP000001338">
    <property type="component" value="Unassembled WGS sequence"/>
</dbReference>
<feature type="transmembrane region" description="Helical" evidence="1">
    <location>
        <begin position="94"/>
        <end position="112"/>
    </location>
</feature>
<name>A0A828Z5L6_9LEPT</name>
<dbReference type="EMBL" id="AFLV02000029">
    <property type="protein sequence ID" value="EKR64968.1"/>
    <property type="molecule type" value="Genomic_DNA"/>
</dbReference>
<keyword evidence="1" id="KW-0812">Transmembrane</keyword>
<reference evidence="2 3" key="1">
    <citation type="submission" date="2012-10" db="EMBL/GenBank/DDBJ databases">
        <authorList>
            <person name="Harkins D.M."/>
            <person name="Durkin A.S."/>
            <person name="Brinkac L.M."/>
            <person name="Haft D.H."/>
            <person name="Selengut J.D."/>
            <person name="Sanka R."/>
            <person name="DePew J."/>
            <person name="Purushe J."/>
            <person name="Whelen A.C."/>
            <person name="Vinetz J.M."/>
            <person name="Sutton G.G."/>
            <person name="Nierman W.C."/>
            <person name="Fouts D.E."/>
        </authorList>
    </citation>
    <scope>NUCLEOTIDE SEQUENCE [LARGE SCALE GENOMIC DNA]</scope>
    <source>
        <strain evidence="2 3">2006001853</strain>
    </source>
</reference>
<dbReference type="AlphaFoldDB" id="A0A828Z5L6"/>
<accession>A0A828Z5L6</accession>
<evidence type="ECO:0000313" key="2">
    <source>
        <dbReference type="EMBL" id="EKR64968.1"/>
    </source>
</evidence>
<evidence type="ECO:0000256" key="1">
    <source>
        <dbReference type="SAM" id="Phobius"/>
    </source>
</evidence>
<organism evidence="2 3">
    <name type="scientific">Leptospira weilii str. 2006001853</name>
    <dbReference type="NCBI Taxonomy" id="1001589"/>
    <lineage>
        <taxon>Bacteria</taxon>
        <taxon>Pseudomonadati</taxon>
        <taxon>Spirochaetota</taxon>
        <taxon>Spirochaetia</taxon>
        <taxon>Leptospirales</taxon>
        <taxon>Leptospiraceae</taxon>
        <taxon>Leptospira</taxon>
    </lineage>
</organism>